<keyword evidence="1 3" id="KW-0732">Signal</keyword>
<evidence type="ECO:0000256" key="1">
    <source>
        <dbReference type="ARBA" id="ARBA00022729"/>
    </source>
</evidence>
<evidence type="ECO:0000256" key="2">
    <source>
        <dbReference type="SAM" id="MobiDB-lite"/>
    </source>
</evidence>
<dbReference type="Pfam" id="PF13205">
    <property type="entry name" value="Big_5"/>
    <property type="match status" value="1"/>
</dbReference>
<dbReference type="InterPro" id="IPR013784">
    <property type="entry name" value="Carb-bd-like_fold"/>
</dbReference>
<protein>
    <recommendedName>
        <fullName evidence="4">SbsA Ig-like domain-containing protein</fullName>
    </recommendedName>
</protein>
<organism evidence="5 6">
    <name type="scientific">Tannerella forsythia</name>
    <name type="common">Bacteroides forsythus</name>
    <dbReference type="NCBI Taxonomy" id="28112"/>
    <lineage>
        <taxon>Bacteria</taxon>
        <taxon>Pseudomonadati</taxon>
        <taxon>Bacteroidota</taxon>
        <taxon>Bacteroidia</taxon>
        <taxon>Bacteroidales</taxon>
        <taxon>Tannerellaceae</taxon>
        <taxon>Tannerella</taxon>
    </lineage>
</organism>
<dbReference type="InterPro" id="IPR032812">
    <property type="entry name" value="SbsA_Ig"/>
</dbReference>
<dbReference type="GO" id="GO:0030246">
    <property type="term" value="F:carbohydrate binding"/>
    <property type="evidence" value="ECO:0007669"/>
    <property type="project" value="InterPro"/>
</dbReference>
<dbReference type="RefSeq" id="WP_081328217.1">
    <property type="nucleotide sequence ID" value="NZ_FMMM01000040.1"/>
</dbReference>
<accession>A0A1D3UKS5</accession>
<feature type="region of interest" description="Disordered" evidence="2">
    <location>
        <begin position="604"/>
        <end position="637"/>
    </location>
</feature>
<feature type="compositionally biased region" description="Gly residues" evidence="2">
    <location>
        <begin position="628"/>
        <end position="637"/>
    </location>
</feature>
<dbReference type="EMBL" id="FMMM01000040">
    <property type="protein sequence ID" value="SCQ20658.1"/>
    <property type="molecule type" value="Genomic_DNA"/>
</dbReference>
<evidence type="ECO:0000313" key="6">
    <source>
        <dbReference type="Proteomes" id="UP000182057"/>
    </source>
</evidence>
<reference evidence="5 6" key="1">
    <citation type="submission" date="2016-09" db="EMBL/GenBank/DDBJ databases">
        <authorList>
            <person name="Capua I."/>
            <person name="De Benedictis P."/>
            <person name="Joannis T."/>
            <person name="Lombin L.H."/>
            <person name="Cattoli G."/>
        </authorList>
    </citation>
    <scope>NUCLEOTIDE SEQUENCE [LARGE SCALE GENOMIC DNA]</scope>
    <source>
        <strain evidence="5 6">UB20</strain>
    </source>
</reference>
<dbReference type="Proteomes" id="UP000182057">
    <property type="component" value="Unassembled WGS sequence"/>
</dbReference>
<feature type="domain" description="SbsA Ig-like" evidence="4">
    <location>
        <begin position="41"/>
        <end position="140"/>
    </location>
</feature>
<name>A0A1D3UKS5_TANFO</name>
<feature type="chain" id="PRO_5008922499" description="SbsA Ig-like domain-containing protein" evidence="3">
    <location>
        <begin position="34"/>
        <end position="637"/>
    </location>
</feature>
<feature type="signal peptide" evidence="3">
    <location>
        <begin position="1"/>
        <end position="33"/>
    </location>
</feature>
<dbReference type="OrthoDB" id="9809989at2"/>
<evidence type="ECO:0000313" key="5">
    <source>
        <dbReference type="EMBL" id="SCQ20658.1"/>
    </source>
</evidence>
<proteinExistence type="predicted"/>
<evidence type="ECO:0000259" key="4">
    <source>
        <dbReference type="Pfam" id="PF13205"/>
    </source>
</evidence>
<evidence type="ECO:0000256" key="3">
    <source>
        <dbReference type="SAM" id="SignalP"/>
    </source>
</evidence>
<dbReference type="SUPFAM" id="SSF49452">
    <property type="entry name" value="Starch-binding domain-like"/>
    <property type="match status" value="1"/>
</dbReference>
<gene>
    <name evidence="5" type="ORF">TFUB20_01118</name>
</gene>
<sequence precursor="true">MLEERGKKMLYRIGRMMQGAGACCALLSCANMASPNGGPYDEQPPKFVSSTPAPYQTGYKGKRIEILFDELIQIEKPSENVIITPPQKELPSIQVMGKKIRVELKDTLKPNMTYTIDFTNSVSDNNEKNVFENFSFAFSTGETIDSLEISGTLLNAANLEPMPGIMVGLHANPADSAFTTLPFLRTSKTNDRGRFTIRNIAEGTYRLYALNDANRDYLFDQPGEDIAFLDSLVTPTFEPALRQDTVWKDSVTVDTIRTVEYTRFLPDNVVLFLFKEKFRRQYMLRPERPQANRFVLKFNAPADSLPRVTLLDRSTRDPWFLMQPAEGNTVLHYWITDSMVWKRDTLHLQVDYLKSDSTNMLRPQTDTIHLTLRKQRVPKKPKKGEAEPKVFLTLQTKASGTIEIYDTVSFVFNEPVLDLKREALLLEQQNDTLWTPVDFTLLQDSVDLLKYHVRHPWKYGANYRITIDSARLQSLYGHHNNTCETSFQIRKKEEYGHLYLNIEGVAEPAFVELLNANDEPVWKGRVKDGGVLFSNLLPEKYYARLIVDTNENGVWDTGNYAGKRQPETVYYSPKIYMMRANWEIEETWNVTDTPITRQKLPEITKIKPKDVTRKKRDYKEEGRSSGRSSGGAIGLPF</sequence>
<dbReference type="AlphaFoldDB" id="A0A1D3UKS5"/>
<dbReference type="PROSITE" id="PS51257">
    <property type="entry name" value="PROKAR_LIPOPROTEIN"/>
    <property type="match status" value="1"/>
</dbReference>
<feature type="compositionally biased region" description="Basic and acidic residues" evidence="2">
    <location>
        <begin position="604"/>
        <end position="624"/>
    </location>
</feature>